<gene>
    <name evidence="5" type="ORF">GCM10009560_57630</name>
</gene>
<comment type="caution">
    <text evidence="5">The sequence shown here is derived from an EMBL/GenBank/DDBJ whole genome shotgun (WGS) entry which is preliminary data.</text>
</comment>
<organism evidence="5 6">
    <name type="scientific">Nonomuraea longicatena</name>
    <dbReference type="NCBI Taxonomy" id="83682"/>
    <lineage>
        <taxon>Bacteria</taxon>
        <taxon>Bacillati</taxon>
        <taxon>Actinomycetota</taxon>
        <taxon>Actinomycetes</taxon>
        <taxon>Streptosporangiales</taxon>
        <taxon>Streptosporangiaceae</taxon>
        <taxon>Nonomuraea</taxon>
    </lineage>
</organism>
<evidence type="ECO:0000256" key="3">
    <source>
        <dbReference type="ARBA" id="ARBA00038493"/>
    </source>
</evidence>
<dbReference type="Gene3D" id="3.40.50.880">
    <property type="match status" value="1"/>
</dbReference>
<dbReference type="PANTHER" id="PTHR48094:SF11">
    <property type="entry name" value="GLUTATHIONE-INDEPENDENT GLYOXALASE HSP31-RELATED"/>
    <property type="match status" value="1"/>
</dbReference>
<dbReference type="InterPro" id="IPR029062">
    <property type="entry name" value="Class_I_gatase-like"/>
</dbReference>
<protein>
    <submittedName>
        <fullName evidence="5">Type 1 glutamine amidotransferase domain-containing protein</fullName>
    </submittedName>
</protein>
<dbReference type="EMBL" id="BAAAHQ010000035">
    <property type="protein sequence ID" value="GAA0943890.1"/>
    <property type="molecule type" value="Genomic_DNA"/>
</dbReference>
<dbReference type="InterPro" id="IPR002818">
    <property type="entry name" value="DJ-1/PfpI"/>
</dbReference>
<dbReference type="InterPro" id="IPR050325">
    <property type="entry name" value="Prot/Nucl_acid_deglycase"/>
</dbReference>
<proteinExistence type="inferred from homology"/>
<keyword evidence="6" id="KW-1185">Reference proteome</keyword>
<accession>A0ABP4B707</accession>
<evidence type="ECO:0000313" key="5">
    <source>
        <dbReference type="EMBL" id="GAA0943890.1"/>
    </source>
</evidence>
<keyword evidence="2" id="KW-0456">Lyase</keyword>
<evidence type="ECO:0000313" key="6">
    <source>
        <dbReference type="Proteomes" id="UP001501578"/>
    </source>
</evidence>
<reference evidence="6" key="1">
    <citation type="journal article" date="2019" name="Int. J. Syst. Evol. Microbiol.">
        <title>The Global Catalogue of Microorganisms (GCM) 10K type strain sequencing project: providing services to taxonomists for standard genome sequencing and annotation.</title>
        <authorList>
            <consortium name="The Broad Institute Genomics Platform"/>
            <consortium name="The Broad Institute Genome Sequencing Center for Infectious Disease"/>
            <person name="Wu L."/>
            <person name="Ma J."/>
        </authorList>
    </citation>
    <scope>NUCLEOTIDE SEQUENCE [LARGE SCALE GENOMIC DNA]</scope>
    <source>
        <strain evidence="6">JCM 11136</strain>
    </source>
</reference>
<dbReference type="PANTHER" id="PTHR48094">
    <property type="entry name" value="PROTEIN/NUCLEIC ACID DEGLYCASE DJ-1-RELATED"/>
    <property type="match status" value="1"/>
</dbReference>
<dbReference type="CDD" id="cd03141">
    <property type="entry name" value="GATase1_Hsp31_like"/>
    <property type="match status" value="1"/>
</dbReference>
<comment type="similarity">
    <text evidence="3">Belongs to the peptidase C56 family. HSP31-like subfamily.</text>
</comment>
<keyword evidence="1" id="KW-0346">Stress response</keyword>
<dbReference type="RefSeq" id="WP_343953230.1">
    <property type="nucleotide sequence ID" value="NZ_BAAAHQ010000035.1"/>
</dbReference>
<feature type="domain" description="DJ-1/PfpI" evidence="4">
    <location>
        <begin position="27"/>
        <end position="217"/>
    </location>
</feature>
<sequence>MTKILLVLTSHAELGDTGRKTGFYVPEAAHPYQVFTEAGFEVDFVSVRGGEPPRDGVKPDDTVVAGFLADLGARLARTPAPEQVSADDYAAVFFVGGHGTMWDFPDNKELAALAAAVYENGGVVAGVCHGPAGLVNIRLSDGGYLVEGKLVSAFTNEEEAAVGLTDVVPFALESALVQRGARFTKVADFTAHAIADQRVVTGQNPASARHVARLVVEELRSGSAVDTGRLSSARPCTCWTSR</sequence>
<evidence type="ECO:0000256" key="2">
    <source>
        <dbReference type="ARBA" id="ARBA00023239"/>
    </source>
</evidence>
<dbReference type="Proteomes" id="UP001501578">
    <property type="component" value="Unassembled WGS sequence"/>
</dbReference>
<name>A0ABP4B707_9ACTN</name>
<evidence type="ECO:0000256" key="1">
    <source>
        <dbReference type="ARBA" id="ARBA00023016"/>
    </source>
</evidence>
<keyword evidence="5" id="KW-0315">Glutamine amidotransferase</keyword>
<dbReference type="Pfam" id="PF01965">
    <property type="entry name" value="DJ-1_PfpI"/>
    <property type="match status" value="1"/>
</dbReference>
<evidence type="ECO:0000259" key="4">
    <source>
        <dbReference type="Pfam" id="PF01965"/>
    </source>
</evidence>
<dbReference type="SUPFAM" id="SSF52317">
    <property type="entry name" value="Class I glutamine amidotransferase-like"/>
    <property type="match status" value="1"/>
</dbReference>